<evidence type="ECO:0000256" key="1">
    <source>
        <dbReference type="ARBA" id="ARBA00004141"/>
    </source>
</evidence>
<reference evidence="7" key="4">
    <citation type="submission" date="2025-09" db="UniProtKB">
        <authorList>
            <consortium name="Ensembl"/>
        </authorList>
    </citation>
    <scope>IDENTIFICATION</scope>
</reference>
<dbReference type="OrthoDB" id="5832279at2759"/>
<keyword evidence="3 5" id="KW-1133">Transmembrane helix</keyword>
<dbReference type="Pfam" id="PF03619">
    <property type="entry name" value="Solute_trans_a"/>
    <property type="match status" value="1"/>
</dbReference>
<reference evidence="7" key="3">
    <citation type="submission" date="2025-08" db="UniProtKB">
        <authorList>
            <consortium name="Ensembl"/>
        </authorList>
    </citation>
    <scope>IDENTIFICATION</scope>
</reference>
<feature type="transmembrane region" description="Helical" evidence="5">
    <location>
        <begin position="290"/>
        <end position="307"/>
    </location>
</feature>
<sequence length="430" mass="48305">MKTLVFVMLVVGTVVSEKMNRAGNCSWLGKEIPLSWEFFSVIKDELWLFLIPAGLAVIILALFLEEMGFFLHHMPSSRRRSLYLWILGMYPVFGLTSIIALYVPRSSSLCNFIASLYHSITLLKFMGLVTDFFGGKARMLEILAGEQMSPDPFPCCCCCCLPLIAINKTSLGWMMAAVLQLSVVRTILFFVTLVLWTDEQYDYGDVDSVNPNMYVNAIIAVSTFLSFYGHLLFYKATKKALPGYGLRAKFFCIIVVLVLCGLQNGILETMGALEVVPCTPPLSVLMRSQLIYHYSVIVEMFCICLFARHTFRKVEPNLGESFGLEESPERGILLEKAIQTEDVVPFRQNPCPGLGGVGVSNPDYNSDSSEDSLCKIEHTPLDRFPFYFQPRSQETVRAEKETDQNSTFEMPKLTVTAEINFVESTDVTVV</sequence>
<evidence type="ECO:0000256" key="2">
    <source>
        <dbReference type="ARBA" id="ARBA00022692"/>
    </source>
</evidence>
<feature type="transmembrane region" description="Helical" evidence="5">
    <location>
        <begin position="171"/>
        <end position="193"/>
    </location>
</feature>
<accession>A0A3P8XMX2</accession>
<reference evidence="8" key="1">
    <citation type="journal article" date="2014" name="PLoS ONE">
        <title>The genome and linkage map of the northern pike (Esox lucius): conserved synteny revealed between the salmonid sister group and the Neoteleostei.</title>
        <authorList>
            <person name="Rondeau E.B."/>
            <person name="Minkley D.R."/>
            <person name="Leong J.S."/>
            <person name="Messmer A.M."/>
            <person name="Jantzen J.R."/>
            <person name="von Schalburg K.R."/>
            <person name="Lemon C."/>
            <person name="Bird N.H."/>
            <person name="Koop B.F."/>
        </authorList>
    </citation>
    <scope>NUCLEOTIDE SEQUENCE</scope>
</reference>
<comment type="subcellular location">
    <subcellularLocation>
        <location evidence="1">Membrane</location>
        <topology evidence="1">Multi-pass membrane protein</topology>
    </subcellularLocation>
</comment>
<keyword evidence="2 5" id="KW-0812">Transmembrane</keyword>
<dbReference type="RefSeq" id="XP_010873936.1">
    <property type="nucleotide sequence ID" value="XM_010875634.3"/>
</dbReference>
<feature type="transmembrane region" description="Helical" evidence="5">
    <location>
        <begin position="213"/>
        <end position="234"/>
    </location>
</feature>
<keyword evidence="8" id="KW-1185">Reference proteome</keyword>
<dbReference type="KEGG" id="els:105013830"/>
<name>A0A3P8XMX2_ESOLU</name>
<keyword evidence="4 5" id="KW-0472">Membrane</keyword>
<feature type="transmembrane region" description="Helical" evidence="5">
    <location>
        <begin position="115"/>
        <end position="133"/>
    </location>
</feature>
<dbReference type="InterPro" id="IPR005178">
    <property type="entry name" value="Ostalpha/TMEM184C"/>
</dbReference>
<dbReference type="SMART" id="SM01417">
    <property type="entry name" value="Solute_trans_a"/>
    <property type="match status" value="1"/>
</dbReference>
<dbReference type="RefSeq" id="XP_010873937.1">
    <property type="nucleotide sequence ID" value="XM_010875635.3"/>
</dbReference>
<dbReference type="PANTHER" id="PTHR23423">
    <property type="entry name" value="ORGANIC SOLUTE TRANSPORTER-RELATED"/>
    <property type="match status" value="1"/>
</dbReference>
<proteinExistence type="predicted"/>
<evidence type="ECO:0000256" key="4">
    <source>
        <dbReference type="ARBA" id="ARBA00023136"/>
    </source>
</evidence>
<dbReference type="InParanoid" id="A0A3P8XMX2"/>
<evidence type="ECO:0000256" key="6">
    <source>
        <dbReference type="SAM" id="SignalP"/>
    </source>
</evidence>
<feature type="signal peptide" evidence="6">
    <location>
        <begin position="1"/>
        <end position="16"/>
    </location>
</feature>
<evidence type="ECO:0000256" key="3">
    <source>
        <dbReference type="ARBA" id="ARBA00022989"/>
    </source>
</evidence>
<dbReference type="GeneID" id="105013830"/>
<reference evidence="7" key="2">
    <citation type="submission" date="2020-02" db="EMBL/GenBank/DDBJ databases">
        <title>Esox lucius (northern pike) genome, fEsoLuc1, primary haplotype.</title>
        <authorList>
            <person name="Myers G."/>
            <person name="Karagic N."/>
            <person name="Meyer A."/>
            <person name="Pippel M."/>
            <person name="Reichard M."/>
            <person name="Winkler S."/>
            <person name="Tracey A."/>
            <person name="Sims Y."/>
            <person name="Howe K."/>
            <person name="Rhie A."/>
            <person name="Formenti G."/>
            <person name="Durbin R."/>
            <person name="Fedrigo O."/>
            <person name="Jarvis E.D."/>
        </authorList>
    </citation>
    <scope>NUCLEOTIDE SEQUENCE [LARGE SCALE GENOMIC DNA]</scope>
</reference>
<dbReference type="STRING" id="8010.ENSELUP00000005910"/>
<dbReference type="Proteomes" id="UP000265140">
    <property type="component" value="Chromosome 12"/>
</dbReference>
<feature type="transmembrane region" description="Helical" evidence="5">
    <location>
        <begin position="46"/>
        <end position="70"/>
    </location>
</feature>
<organism evidence="7 8">
    <name type="scientific">Esox lucius</name>
    <name type="common">Northern pike</name>
    <dbReference type="NCBI Taxonomy" id="8010"/>
    <lineage>
        <taxon>Eukaryota</taxon>
        <taxon>Metazoa</taxon>
        <taxon>Chordata</taxon>
        <taxon>Craniata</taxon>
        <taxon>Vertebrata</taxon>
        <taxon>Euteleostomi</taxon>
        <taxon>Actinopterygii</taxon>
        <taxon>Neopterygii</taxon>
        <taxon>Teleostei</taxon>
        <taxon>Protacanthopterygii</taxon>
        <taxon>Esociformes</taxon>
        <taxon>Esocidae</taxon>
        <taxon>Esox</taxon>
    </lineage>
</organism>
<dbReference type="OMA" id="QIWIFLI"/>
<evidence type="ECO:0000313" key="7">
    <source>
        <dbReference type="Ensembl" id="ENSELUP00000005910.1"/>
    </source>
</evidence>
<keyword evidence="6" id="KW-0732">Signal</keyword>
<dbReference type="GeneTree" id="ENSGT00940000166825"/>
<feature type="chain" id="PRO_5017978787" evidence="6">
    <location>
        <begin position="17"/>
        <end position="430"/>
    </location>
</feature>
<dbReference type="GO" id="GO:0016020">
    <property type="term" value="C:membrane"/>
    <property type="evidence" value="ECO:0007669"/>
    <property type="project" value="UniProtKB-SubCell"/>
</dbReference>
<evidence type="ECO:0000313" key="8">
    <source>
        <dbReference type="Proteomes" id="UP000265140"/>
    </source>
</evidence>
<evidence type="ECO:0000256" key="5">
    <source>
        <dbReference type="SAM" id="Phobius"/>
    </source>
</evidence>
<feature type="transmembrane region" description="Helical" evidence="5">
    <location>
        <begin position="246"/>
        <end position="267"/>
    </location>
</feature>
<dbReference type="AlphaFoldDB" id="A0A3P8XMX2"/>
<dbReference type="Bgee" id="ENSELUG00000006870">
    <property type="expression patterns" value="Expressed in digestive tract and 2 other cell types or tissues"/>
</dbReference>
<feature type="transmembrane region" description="Helical" evidence="5">
    <location>
        <begin position="82"/>
        <end position="103"/>
    </location>
</feature>
<dbReference type="Ensembl" id="ENSELUT00000009843.3">
    <property type="protein sequence ID" value="ENSELUP00000005910.1"/>
    <property type="gene ID" value="ENSELUG00000006870.3"/>
</dbReference>
<protein>
    <submittedName>
        <fullName evidence="7">Uncharacterized protein</fullName>
    </submittedName>
</protein>